<sequence>MIFVSPTEISDVDKCVVALLEKRVPNKNSTKTLAGIVGLGWDDLRNVATIPVFATSFKKCSFVPDNDFLLPDNIVAVPVKDIALDKSSSTFDSFDDYMKESSDKISVSASGAFQGFSGSASFSNENQETKKEFFKSNSFMLQNKIVYKAYTLIANQHGRHDEYFTFRLNDIAAAIVAGKAEWVKYKSGKLIYDYGTHVVHKATVGASIEQQVFIETKEKFHGEGKMKAMKFEASAGMAGVFGVSGGYETKTNEQSSSSTKNSTTKTIIRTKGGPNINRLSNANTNASVLFMDNLVGMDKVGLYLYEIINVAKINYADDIKQKLEEAIKKATMDYYRFNTISGCTNVSAESFNFMANLNDGSCIAAKKYFGFGGIFQMCSSVYAWTITKESVPFVSLCDNIMLKNPVTKNFSCPSGYDPVLIHAYSVDFTNRTYQKEQQRCNWYSKLFNCAKTIVNETIHEKYYVKSYWCKNEIVIPPSPTTTVPSSEPKNNLDEIMDYKILTALQEEPGLLKMYFAGTYREIYNKTKVVLDPKPFQLFNTKNETETVYPDVLEITVSQIDKLANFPDVLRELIPRLKITKDSINKNTELQDQLVRNPILLKKACSRL</sequence>
<reference evidence="4" key="1">
    <citation type="submission" date="2022-11" db="UniProtKB">
        <authorList>
            <consortium name="WormBaseParasite"/>
        </authorList>
    </citation>
    <scope>IDENTIFICATION</scope>
</reference>
<accession>A0A914Z867</accession>
<organism evidence="3 4">
    <name type="scientific">Panagrolaimus superbus</name>
    <dbReference type="NCBI Taxonomy" id="310955"/>
    <lineage>
        <taxon>Eukaryota</taxon>
        <taxon>Metazoa</taxon>
        <taxon>Ecdysozoa</taxon>
        <taxon>Nematoda</taxon>
        <taxon>Chromadorea</taxon>
        <taxon>Rhabditida</taxon>
        <taxon>Tylenchina</taxon>
        <taxon>Panagrolaimomorpha</taxon>
        <taxon>Panagrolaimoidea</taxon>
        <taxon>Panagrolaimidae</taxon>
        <taxon>Panagrolaimus</taxon>
    </lineage>
</organism>
<dbReference type="Proteomes" id="UP000887577">
    <property type="component" value="Unplaced"/>
</dbReference>
<keyword evidence="3" id="KW-1185">Reference proteome</keyword>
<dbReference type="AlphaFoldDB" id="A0A914Z867"/>
<feature type="domain" description="MACPF" evidence="2">
    <location>
        <begin position="1"/>
        <end position="338"/>
    </location>
</feature>
<proteinExistence type="predicted"/>
<dbReference type="InterPro" id="IPR020864">
    <property type="entry name" value="MACPF"/>
</dbReference>
<dbReference type="Pfam" id="PF01823">
    <property type="entry name" value="MACPF"/>
    <property type="match status" value="1"/>
</dbReference>
<feature type="compositionally biased region" description="Low complexity" evidence="1">
    <location>
        <begin position="249"/>
        <end position="271"/>
    </location>
</feature>
<feature type="region of interest" description="Disordered" evidence="1">
    <location>
        <begin position="249"/>
        <end position="275"/>
    </location>
</feature>
<dbReference type="PROSITE" id="PS51412">
    <property type="entry name" value="MACPF_2"/>
    <property type="match status" value="1"/>
</dbReference>
<evidence type="ECO:0000259" key="2">
    <source>
        <dbReference type="PROSITE" id="PS51412"/>
    </source>
</evidence>
<dbReference type="WBParaSite" id="PSU_v2.g8526.t1">
    <property type="protein sequence ID" value="PSU_v2.g8526.t1"/>
    <property type="gene ID" value="PSU_v2.g8526"/>
</dbReference>
<evidence type="ECO:0000313" key="3">
    <source>
        <dbReference type="Proteomes" id="UP000887577"/>
    </source>
</evidence>
<protein>
    <submittedName>
        <fullName evidence="4">Macrophage-expressed gene 1 protein</fullName>
    </submittedName>
</protein>
<name>A0A914Z867_9BILA</name>
<evidence type="ECO:0000256" key="1">
    <source>
        <dbReference type="SAM" id="MobiDB-lite"/>
    </source>
</evidence>
<evidence type="ECO:0000313" key="4">
    <source>
        <dbReference type="WBParaSite" id="PSU_v2.g8526.t1"/>
    </source>
</evidence>